<evidence type="ECO:0000256" key="2">
    <source>
        <dbReference type="ARBA" id="ARBA00022771"/>
    </source>
</evidence>
<feature type="compositionally biased region" description="Polar residues" evidence="5">
    <location>
        <begin position="103"/>
        <end position="112"/>
    </location>
</feature>
<keyword evidence="2 4" id="KW-0863">Zinc-finger</keyword>
<name>A0A6P5AL53_BRABE</name>
<dbReference type="GO" id="GO:0008270">
    <property type="term" value="F:zinc ion binding"/>
    <property type="evidence" value="ECO:0007669"/>
    <property type="project" value="UniProtKB-KW"/>
</dbReference>
<gene>
    <name evidence="8" type="primary">LOC109484899</name>
</gene>
<feature type="region of interest" description="Disordered" evidence="5">
    <location>
        <begin position="420"/>
        <end position="449"/>
    </location>
</feature>
<evidence type="ECO:0000256" key="1">
    <source>
        <dbReference type="ARBA" id="ARBA00022723"/>
    </source>
</evidence>
<keyword evidence="3" id="KW-0862">Zinc</keyword>
<evidence type="ECO:0000256" key="4">
    <source>
        <dbReference type="PROSITE-ProRule" id="PRU00175"/>
    </source>
</evidence>
<feature type="region of interest" description="Disordered" evidence="5">
    <location>
        <begin position="132"/>
        <end position="151"/>
    </location>
</feature>
<feature type="compositionally biased region" description="Polar residues" evidence="5">
    <location>
        <begin position="337"/>
        <end position="351"/>
    </location>
</feature>
<evidence type="ECO:0000259" key="6">
    <source>
        <dbReference type="PROSITE" id="PS50089"/>
    </source>
</evidence>
<feature type="compositionally biased region" description="Low complexity" evidence="5">
    <location>
        <begin position="713"/>
        <end position="722"/>
    </location>
</feature>
<dbReference type="SMART" id="SM00184">
    <property type="entry name" value="RING"/>
    <property type="match status" value="1"/>
</dbReference>
<dbReference type="RefSeq" id="XP_019643812.1">
    <property type="nucleotide sequence ID" value="XM_019788253.1"/>
</dbReference>
<feature type="compositionally biased region" description="Basic and acidic residues" evidence="5">
    <location>
        <begin position="354"/>
        <end position="371"/>
    </location>
</feature>
<dbReference type="InterPro" id="IPR001841">
    <property type="entry name" value="Znf_RING"/>
</dbReference>
<dbReference type="SUPFAM" id="SSF57850">
    <property type="entry name" value="RING/U-box"/>
    <property type="match status" value="1"/>
</dbReference>
<keyword evidence="1" id="KW-0479">Metal-binding</keyword>
<dbReference type="Proteomes" id="UP000515135">
    <property type="component" value="Unplaced"/>
</dbReference>
<dbReference type="OrthoDB" id="1925699at2759"/>
<evidence type="ECO:0000313" key="7">
    <source>
        <dbReference type="Proteomes" id="UP000515135"/>
    </source>
</evidence>
<feature type="region of interest" description="Disordered" evidence="5">
    <location>
        <begin position="231"/>
        <end position="265"/>
    </location>
</feature>
<feature type="region of interest" description="Disordered" evidence="5">
    <location>
        <begin position="327"/>
        <end position="385"/>
    </location>
</feature>
<feature type="compositionally biased region" description="Acidic residues" evidence="5">
    <location>
        <begin position="231"/>
        <end position="251"/>
    </location>
</feature>
<feature type="region of interest" description="Disordered" evidence="5">
    <location>
        <begin position="40"/>
        <end position="112"/>
    </location>
</feature>
<organism evidence="7 8">
    <name type="scientific">Branchiostoma belcheri</name>
    <name type="common">Amphioxus</name>
    <dbReference type="NCBI Taxonomy" id="7741"/>
    <lineage>
        <taxon>Eukaryota</taxon>
        <taxon>Metazoa</taxon>
        <taxon>Chordata</taxon>
        <taxon>Cephalochordata</taxon>
        <taxon>Leptocardii</taxon>
        <taxon>Amphioxiformes</taxon>
        <taxon>Branchiostomatidae</taxon>
        <taxon>Branchiostoma</taxon>
    </lineage>
</organism>
<evidence type="ECO:0000256" key="5">
    <source>
        <dbReference type="SAM" id="MobiDB-lite"/>
    </source>
</evidence>
<protein>
    <submittedName>
        <fullName evidence="8">Uncharacterized protein LOC109484899</fullName>
    </submittedName>
</protein>
<dbReference type="AlphaFoldDB" id="A0A6P5AL53"/>
<accession>A0A6P5AL53</accession>
<keyword evidence="7" id="KW-1185">Reference proteome</keyword>
<feature type="domain" description="RING-type" evidence="6">
    <location>
        <begin position="751"/>
        <end position="789"/>
    </location>
</feature>
<feature type="region of interest" description="Disordered" evidence="5">
    <location>
        <begin position="469"/>
        <end position="506"/>
    </location>
</feature>
<dbReference type="KEGG" id="bbel:109484899"/>
<feature type="region of interest" description="Disordered" evidence="5">
    <location>
        <begin position="713"/>
        <end position="742"/>
    </location>
</feature>
<sequence>METDASKESGKSSAVALEGCEEQMAMQLLASDETKAVVALPACDQSQNQEVTDTSDDDQRGDSPHFAGAEDGAVGGSEEQSKAVQPSKGSSADLLQLAEQAFGDQQESGTTLVQLSQVRPRLRDMIQFAIDQRYPGPSGNGGQTVAADRSVPTNSSNVDAIIVQALQTMDSVSSLGRDLESKLHDERSRKKISLAQERKKKMDLQKVSDLRTRWRDLVSITRTTLTSIDAFESDEDKDQDVSSESDNEESTDSNKEMASDADDGGSATFALQLDKEKVSAEDVVKEKTETLFPLPAVSCLPMTTVGYTVMPYPVADKQKLGLNSDHADLEEEGNNGKIKTSLSAQDMSNPQPKEMSKDQSKEDGDFEKEFQNIHPPGSSSQQGHSLPLYVFHHDSARHETPATSSLQTGPYKSYEELHFGRPPEERTDDSVAQENKAEAATQTSEEDFLGRCSNGPVKIPCGASADCTSQPSEEEGAVGGAVCPSGQGSSGGNDLGIPDPTCNQTHSMLGEQRSREAIGELMAELQPQDEEVTVSTQFTQFYGPPAIMHLEDESYPRRNLFDFQDHEELYDLSSADSSPPPSLDLEELLTEFRDQGARVVIVDSDGHTLLNTLLAGPRLVQYQALEIATTVLERGDLRDFTLRWPGGYLIPWDSLLGLPSNQGPTTVQVQPAQHGEGEWRVVSTEGDPILQPPDNQEENAGNSEMQACLSEGLHGQQQLHGGASSPQSSHAGPGQPLTVQPDTAEQQDFRCTICKEGRGQLVETPCQHLFHPGCLYNWIARNDSCPNCRKPVNKCSEN</sequence>
<dbReference type="InterPro" id="IPR013083">
    <property type="entry name" value="Znf_RING/FYVE/PHD"/>
</dbReference>
<reference evidence="8" key="1">
    <citation type="submission" date="2025-08" db="UniProtKB">
        <authorList>
            <consortium name="RefSeq"/>
        </authorList>
    </citation>
    <scope>IDENTIFICATION</scope>
    <source>
        <tissue evidence="8">Gonad</tissue>
    </source>
</reference>
<dbReference type="Pfam" id="PF13639">
    <property type="entry name" value="zf-RING_2"/>
    <property type="match status" value="1"/>
</dbReference>
<proteinExistence type="predicted"/>
<feature type="compositionally biased region" description="Basic and acidic residues" evidence="5">
    <location>
        <begin position="420"/>
        <end position="429"/>
    </location>
</feature>
<evidence type="ECO:0000313" key="8">
    <source>
        <dbReference type="RefSeq" id="XP_019643812.1"/>
    </source>
</evidence>
<dbReference type="PROSITE" id="PS50089">
    <property type="entry name" value="ZF_RING_2"/>
    <property type="match status" value="1"/>
</dbReference>
<dbReference type="GeneID" id="109484899"/>
<dbReference type="Gene3D" id="3.30.40.10">
    <property type="entry name" value="Zinc/RING finger domain, C3HC4 (zinc finger)"/>
    <property type="match status" value="1"/>
</dbReference>
<evidence type="ECO:0000256" key="3">
    <source>
        <dbReference type="ARBA" id="ARBA00022833"/>
    </source>
</evidence>